<proteinExistence type="predicted"/>
<gene>
    <name evidence="3" type="ORF">Pan189_16140</name>
</gene>
<keyword evidence="4" id="KW-1185">Reference proteome</keyword>
<feature type="region of interest" description="Disordered" evidence="1">
    <location>
        <begin position="315"/>
        <end position="340"/>
    </location>
</feature>
<evidence type="ECO:0000256" key="2">
    <source>
        <dbReference type="SAM" id="SignalP"/>
    </source>
</evidence>
<reference evidence="3 4" key="1">
    <citation type="submission" date="2019-02" db="EMBL/GenBank/DDBJ databases">
        <title>Deep-cultivation of Planctomycetes and their phenomic and genomic characterization uncovers novel biology.</title>
        <authorList>
            <person name="Wiegand S."/>
            <person name="Jogler M."/>
            <person name="Boedeker C."/>
            <person name="Pinto D."/>
            <person name="Vollmers J."/>
            <person name="Rivas-Marin E."/>
            <person name="Kohn T."/>
            <person name="Peeters S.H."/>
            <person name="Heuer A."/>
            <person name="Rast P."/>
            <person name="Oberbeckmann S."/>
            <person name="Bunk B."/>
            <person name="Jeske O."/>
            <person name="Meyerdierks A."/>
            <person name="Storesund J.E."/>
            <person name="Kallscheuer N."/>
            <person name="Luecker S."/>
            <person name="Lage O.M."/>
            <person name="Pohl T."/>
            <person name="Merkel B.J."/>
            <person name="Hornburger P."/>
            <person name="Mueller R.-W."/>
            <person name="Bruemmer F."/>
            <person name="Labrenz M."/>
            <person name="Spormann A.M."/>
            <person name="Op den Camp H."/>
            <person name="Overmann J."/>
            <person name="Amann R."/>
            <person name="Jetten M.S.M."/>
            <person name="Mascher T."/>
            <person name="Medema M.H."/>
            <person name="Devos D.P."/>
            <person name="Kaster A.-K."/>
            <person name="Ovreas L."/>
            <person name="Rohde M."/>
            <person name="Galperin M.Y."/>
            <person name="Jogler C."/>
        </authorList>
    </citation>
    <scope>NUCLEOTIDE SEQUENCE [LARGE SCALE GENOMIC DNA]</scope>
    <source>
        <strain evidence="3 4">Pan189</strain>
    </source>
</reference>
<evidence type="ECO:0000256" key="1">
    <source>
        <dbReference type="SAM" id="MobiDB-lite"/>
    </source>
</evidence>
<dbReference type="Proteomes" id="UP000317318">
    <property type="component" value="Chromosome"/>
</dbReference>
<protein>
    <submittedName>
        <fullName evidence="3">Uncharacterized protein</fullName>
    </submittedName>
</protein>
<keyword evidence="2" id="KW-0732">Signal</keyword>
<accession>A0A517R032</accession>
<dbReference type="AlphaFoldDB" id="A0A517R032"/>
<name>A0A517R032_9PLAN</name>
<dbReference type="EMBL" id="CP036268">
    <property type="protein sequence ID" value="QDT37241.1"/>
    <property type="molecule type" value="Genomic_DNA"/>
</dbReference>
<organism evidence="3 4">
    <name type="scientific">Stratiformator vulcanicus</name>
    <dbReference type="NCBI Taxonomy" id="2527980"/>
    <lineage>
        <taxon>Bacteria</taxon>
        <taxon>Pseudomonadati</taxon>
        <taxon>Planctomycetota</taxon>
        <taxon>Planctomycetia</taxon>
        <taxon>Planctomycetales</taxon>
        <taxon>Planctomycetaceae</taxon>
        <taxon>Stratiformator</taxon>
    </lineage>
</organism>
<dbReference type="RefSeq" id="WP_145363373.1">
    <property type="nucleotide sequence ID" value="NZ_CP036268.1"/>
</dbReference>
<sequence precursor="true">MRSYFILVCVGCLLAAHSADAGHPVRVDADVVIKKMQQRAEQFEGVDISWVTKTTGGAYALATGEVKLLPTFERVRRETSRLRFKDSDCYRFDHTRRFWSEDREVFVTSEAINVLADERRYFFAGNDLRHPSLMISPDNMKPGDGLSNIYFTVSAVSYWHPVTGLPFDAMHAAIRKGGESAEVREVECVLFEFDGDHGAKHRLWIAFDDRLEALPIRLVVQFKMATAQFDWEYGQTNDDPAVELIGWSHKMTGLNGKTSTFEESIVTDWKRLDSDVTCASLKPELPAGTMVHDYRGPDNSEQYILREDGSKRVIRPGEYDGTNYEELLKTPGPNEAADEK</sequence>
<feature type="signal peptide" evidence="2">
    <location>
        <begin position="1"/>
        <end position="21"/>
    </location>
</feature>
<feature type="chain" id="PRO_5022231176" evidence="2">
    <location>
        <begin position="22"/>
        <end position="340"/>
    </location>
</feature>
<evidence type="ECO:0000313" key="3">
    <source>
        <dbReference type="EMBL" id="QDT37241.1"/>
    </source>
</evidence>
<dbReference type="KEGG" id="svp:Pan189_16140"/>
<evidence type="ECO:0000313" key="4">
    <source>
        <dbReference type="Proteomes" id="UP000317318"/>
    </source>
</evidence>